<dbReference type="EMBL" id="QJNS01000075">
    <property type="protein sequence ID" value="RYO89272.1"/>
    <property type="molecule type" value="Genomic_DNA"/>
</dbReference>
<proteinExistence type="predicted"/>
<keyword evidence="1" id="KW-0472">Membrane</keyword>
<sequence>MASSRLIIVLLRAASAVPFLFVAIWCFSTMDPEKIVATSQPAVDSGFIEWDGGKLKMLDRFYGVDSLDQILRGAMATFSPSTFGYDSIGSWQFFQFLVDLGPIYAIWFLESSRAVNVWSPAYFPTFFAFLGQLVGVGTVTPVFYFLCIAFGPSASDLARASRRQSRCGNNMFVVPLIVLFHTSVVFAMFLAPEPAARHYWTWAWQLSPLWIGLGNIVALQALKLLQLKGATFALGWYIREGILESTGKS</sequence>
<protein>
    <recommendedName>
        <fullName evidence="4">EXPERA domain-containing protein</fullName>
    </recommendedName>
</protein>
<keyword evidence="1" id="KW-0812">Transmembrane</keyword>
<keyword evidence="1" id="KW-1133">Transmembrane helix</keyword>
<feature type="transmembrane region" description="Helical" evidence="1">
    <location>
        <begin position="171"/>
        <end position="190"/>
    </location>
</feature>
<name>A0ABY0HDN6_9PEZI</name>
<evidence type="ECO:0000313" key="3">
    <source>
        <dbReference type="Proteomes" id="UP000294003"/>
    </source>
</evidence>
<keyword evidence="3" id="KW-1185">Reference proteome</keyword>
<evidence type="ECO:0000313" key="2">
    <source>
        <dbReference type="EMBL" id="RYO89272.1"/>
    </source>
</evidence>
<evidence type="ECO:0000256" key="1">
    <source>
        <dbReference type="SAM" id="Phobius"/>
    </source>
</evidence>
<accession>A0ABY0HDN6</accession>
<evidence type="ECO:0008006" key="4">
    <source>
        <dbReference type="Google" id="ProtNLM"/>
    </source>
</evidence>
<reference evidence="2 3" key="1">
    <citation type="submission" date="2018-06" db="EMBL/GenBank/DDBJ databases">
        <title>Complete Genomes of Monosporascus.</title>
        <authorList>
            <person name="Robinson A.J."/>
            <person name="Natvig D.O."/>
        </authorList>
    </citation>
    <scope>NUCLEOTIDE SEQUENCE [LARGE SCALE GENOMIC DNA]</scope>
    <source>
        <strain evidence="2 3">CBS 609.92</strain>
    </source>
</reference>
<feature type="transmembrane region" description="Helical" evidence="1">
    <location>
        <begin position="121"/>
        <end position="150"/>
    </location>
</feature>
<feature type="transmembrane region" description="Helical" evidence="1">
    <location>
        <begin position="202"/>
        <end position="222"/>
    </location>
</feature>
<gene>
    <name evidence="2" type="ORF">DL762_003295</name>
</gene>
<organism evidence="2 3">
    <name type="scientific">Monosporascus cannonballus</name>
    <dbReference type="NCBI Taxonomy" id="155416"/>
    <lineage>
        <taxon>Eukaryota</taxon>
        <taxon>Fungi</taxon>
        <taxon>Dikarya</taxon>
        <taxon>Ascomycota</taxon>
        <taxon>Pezizomycotina</taxon>
        <taxon>Sordariomycetes</taxon>
        <taxon>Xylariomycetidae</taxon>
        <taxon>Xylariales</taxon>
        <taxon>Xylariales incertae sedis</taxon>
        <taxon>Monosporascus</taxon>
    </lineage>
</organism>
<feature type="transmembrane region" description="Helical" evidence="1">
    <location>
        <begin position="6"/>
        <end position="27"/>
    </location>
</feature>
<dbReference type="Proteomes" id="UP000294003">
    <property type="component" value="Unassembled WGS sequence"/>
</dbReference>
<comment type="caution">
    <text evidence="2">The sequence shown here is derived from an EMBL/GenBank/DDBJ whole genome shotgun (WGS) entry which is preliminary data.</text>
</comment>